<dbReference type="InterPro" id="IPR005467">
    <property type="entry name" value="His_kinase_dom"/>
</dbReference>
<protein>
    <recommendedName>
        <fullName evidence="4">histidine kinase</fullName>
        <ecNumber evidence="4">2.7.13.3</ecNumber>
    </recommendedName>
</protein>
<dbReference type="SUPFAM" id="SSF55785">
    <property type="entry name" value="PYP-like sensor domain (PAS domain)"/>
    <property type="match status" value="1"/>
</dbReference>
<evidence type="ECO:0000259" key="18">
    <source>
        <dbReference type="PROSITE" id="PS50112"/>
    </source>
</evidence>
<evidence type="ECO:0000256" key="4">
    <source>
        <dbReference type="ARBA" id="ARBA00012438"/>
    </source>
</evidence>
<keyword evidence="9" id="KW-0547">Nucleotide-binding</keyword>
<dbReference type="CDD" id="cd06225">
    <property type="entry name" value="HAMP"/>
    <property type="match status" value="1"/>
</dbReference>
<dbReference type="InterPro" id="IPR036890">
    <property type="entry name" value="HATPase_C_sf"/>
</dbReference>
<dbReference type="PROSITE" id="PS50112">
    <property type="entry name" value="PAS"/>
    <property type="match status" value="1"/>
</dbReference>
<evidence type="ECO:0000256" key="7">
    <source>
        <dbReference type="ARBA" id="ARBA00022679"/>
    </source>
</evidence>
<dbReference type="PROSITE" id="PS50109">
    <property type="entry name" value="HIS_KIN"/>
    <property type="match status" value="1"/>
</dbReference>
<evidence type="ECO:0000256" key="14">
    <source>
        <dbReference type="ARBA" id="ARBA00023136"/>
    </source>
</evidence>
<keyword evidence="7" id="KW-0808">Transferase</keyword>
<dbReference type="Pfam" id="PF02518">
    <property type="entry name" value="HATPase_c"/>
    <property type="match status" value="1"/>
</dbReference>
<dbReference type="SUPFAM" id="SSF47384">
    <property type="entry name" value="Homodimeric domain of signal transducing histidine kinase"/>
    <property type="match status" value="1"/>
</dbReference>
<comment type="catalytic activity">
    <reaction evidence="1">
        <text>ATP + protein L-histidine = ADP + protein N-phospho-L-histidine.</text>
        <dbReference type="EC" id="2.7.13.3"/>
    </reaction>
</comment>
<dbReference type="InterPro" id="IPR003594">
    <property type="entry name" value="HATPase_dom"/>
</dbReference>
<evidence type="ECO:0000259" key="19">
    <source>
        <dbReference type="PROSITE" id="PS50885"/>
    </source>
</evidence>
<keyword evidence="10 20" id="KW-0418">Kinase</keyword>
<dbReference type="PROSITE" id="PS50885">
    <property type="entry name" value="HAMP"/>
    <property type="match status" value="1"/>
</dbReference>
<dbReference type="GO" id="GO:0000156">
    <property type="term" value="F:phosphorelay response regulator activity"/>
    <property type="evidence" value="ECO:0007669"/>
    <property type="project" value="TreeGrafter"/>
</dbReference>
<dbReference type="SMART" id="SM00388">
    <property type="entry name" value="HisKA"/>
    <property type="match status" value="1"/>
</dbReference>
<dbReference type="SMART" id="SM00304">
    <property type="entry name" value="HAMP"/>
    <property type="match status" value="1"/>
</dbReference>
<keyword evidence="12 16" id="KW-1133">Transmembrane helix</keyword>
<feature type="domain" description="PAS" evidence="18">
    <location>
        <begin position="241"/>
        <end position="292"/>
    </location>
</feature>
<dbReference type="Gene3D" id="3.30.565.10">
    <property type="entry name" value="Histidine kinase-like ATPase, C-terminal domain"/>
    <property type="match status" value="1"/>
</dbReference>
<reference evidence="20 21" key="1">
    <citation type="submission" date="2016-11" db="EMBL/GenBank/DDBJ databases">
        <authorList>
            <person name="Jaros S."/>
            <person name="Januszkiewicz K."/>
            <person name="Wedrychowicz H."/>
        </authorList>
    </citation>
    <scope>NUCLEOTIDE SEQUENCE [LARGE SCALE GENOMIC DNA]</scope>
    <source>
        <strain evidence="20 21">DSM 17477</strain>
    </source>
</reference>
<keyword evidence="6" id="KW-0597">Phosphoprotein</keyword>
<dbReference type="GO" id="GO:0000155">
    <property type="term" value="F:phosphorelay sensor kinase activity"/>
    <property type="evidence" value="ECO:0007669"/>
    <property type="project" value="InterPro"/>
</dbReference>
<dbReference type="FunFam" id="3.30.565.10:FF:000023">
    <property type="entry name" value="PAS domain-containing sensor histidine kinase"/>
    <property type="match status" value="1"/>
</dbReference>
<dbReference type="InterPro" id="IPR036097">
    <property type="entry name" value="HisK_dim/P_sf"/>
</dbReference>
<evidence type="ECO:0000256" key="11">
    <source>
        <dbReference type="ARBA" id="ARBA00022840"/>
    </source>
</evidence>
<evidence type="ECO:0000313" key="21">
    <source>
        <dbReference type="Proteomes" id="UP000184052"/>
    </source>
</evidence>
<comment type="subcellular location">
    <subcellularLocation>
        <location evidence="3">Cell membrane</location>
    </subcellularLocation>
    <subcellularLocation>
        <location evidence="2">Membrane</location>
        <topology evidence="2">Multi-pass membrane protein</topology>
    </subcellularLocation>
</comment>
<dbReference type="PRINTS" id="PR00344">
    <property type="entry name" value="BCTRLSENSOR"/>
</dbReference>
<dbReference type="SMART" id="SM00387">
    <property type="entry name" value="HATPase_c"/>
    <property type="match status" value="1"/>
</dbReference>
<evidence type="ECO:0000256" key="9">
    <source>
        <dbReference type="ARBA" id="ARBA00022741"/>
    </source>
</evidence>
<dbReference type="CDD" id="cd00130">
    <property type="entry name" value="PAS"/>
    <property type="match status" value="1"/>
</dbReference>
<evidence type="ECO:0000256" key="8">
    <source>
        <dbReference type="ARBA" id="ARBA00022692"/>
    </source>
</evidence>
<dbReference type="Gene3D" id="3.30.450.20">
    <property type="entry name" value="PAS domain"/>
    <property type="match status" value="1"/>
</dbReference>
<evidence type="ECO:0000256" key="12">
    <source>
        <dbReference type="ARBA" id="ARBA00022989"/>
    </source>
</evidence>
<gene>
    <name evidence="20" type="ORF">SAMN02745751_02204</name>
</gene>
<keyword evidence="5" id="KW-1003">Cell membrane</keyword>
<feature type="domain" description="Histidine kinase" evidence="17">
    <location>
        <begin position="367"/>
        <end position="582"/>
    </location>
</feature>
<feature type="coiled-coil region" evidence="15">
    <location>
        <begin position="221"/>
        <end position="255"/>
    </location>
</feature>
<name>A0A1M6I3Q4_9FIRM</name>
<keyword evidence="8 16" id="KW-0812">Transmembrane</keyword>
<accession>A0A1M6I3Q4</accession>
<keyword evidence="13" id="KW-0902">Two-component regulatory system</keyword>
<dbReference type="Gene3D" id="1.10.287.130">
    <property type="match status" value="1"/>
</dbReference>
<dbReference type="GO" id="GO:0005886">
    <property type="term" value="C:plasma membrane"/>
    <property type="evidence" value="ECO:0007669"/>
    <property type="project" value="UniProtKB-SubCell"/>
</dbReference>
<dbReference type="PANTHER" id="PTHR42878:SF7">
    <property type="entry name" value="SENSOR HISTIDINE KINASE GLRK"/>
    <property type="match status" value="1"/>
</dbReference>
<evidence type="ECO:0000256" key="6">
    <source>
        <dbReference type="ARBA" id="ARBA00022553"/>
    </source>
</evidence>
<evidence type="ECO:0000256" key="3">
    <source>
        <dbReference type="ARBA" id="ARBA00004236"/>
    </source>
</evidence>
<dbReference type="SUPFAM" id="SSF55874">
    <property type="entry name" value="ATPase domain of HSP90 chaperone/DNA topoisomerase II/histidine kinase"/>
    <property type="match status" value="1"/>
</dbReference>
<keyword evidence="11" id="KW-0067">ATP-binding</keyword>
<evidence type="ECO:0000256" key="16">
    <source>
        <dbReference type="SAM" id="Phobius"/>
    </source>
</evidence>
<keyword evidence="14 16" id="KW-0472">Membrane</keyword>
<dbReference type="InterPro" id="IPR035965">
    <property type="entry name" value="PAS-like_dom_sf"/>
</dbReference>
<evidence type="ECO:0000256" key="15">
    <source>
        <dbReference type="SAM" id="Coils"/>
    </source>
</evidence>
<dbReference type="InterPro" id="IPR003661">
    <property type="entry name" value="HisK_dim/P_dom"/>
</dbReference>
<dbReference type="Pfam" id="PF00672">
    <property type="entry name" value="HAMP"/>
    <property type="match status" value="1"/>
</dbReference>
<evidence type="ECO:0000256" key="13">
    <source>
        <dbReference type="ARBA" id="ARBA00023012"/>
    </source>
</evidence>
<dbReference type="CDD" id="cd16922">
    <property type="entry name" value="HATPase_EvgS-ArcB-TorS-like"/>
    <property type="match status" value="1"/>
</dbReference>
<feature type="transmembrane region" description="Helical" evidence="16">
    <location>
        <begin position="163"/>
        <end position="182"/>
    </location>
</feature>
<dbReference type="PANTHER" id="PTHR42878">
    <property type="entry name" value="TWO-COMPONENT HISTIDINE KINASE"/>
    <property type="match status" value="1"/>
</dbReference>
<dbReference type="InterPro" id="IPR050351">
    <property type="entry name" value="BphY/WalK/GraS-like"/>
</dbReference>
<dbReference type="GO" id="GO:0005524">
    <property type="term" value="F:ATP binding"/>
    <property type="evidence" value="ECO:0007669"/>
    <property type="project" value="UniProtKB-KW"/>
</dbReference>
<evidence type="ECO:0000259" key="17">
    <source>
        <dbReference type="PROSITE" id="PS50109"/>
    </source>
</evidence>
<feature type="domain" description="HAMP" evidence="19">
    <location>
        <begin position="184"/>
        <end position="236"/>
    </location>
</feature>
<evidence type="ECO:0000256" key="10">
    <source>
        <dbReference type="ARBA" id="ARBA00022777"/>
    </source>
</evidence>
<dbReference type="EC" id="2.7.13.3" evidence="4"/>
<dbReference type="FunFam" id="1.10.287.130:FF:000008">
    <property type="entry name" value="Two-component sensor histidine kinase"/>
    <property type="match status" value="1"/>
</dbReference>
<dbReference type="Gene3D" id="6.10.340.10">
    <property type="match status" value="1"/>
</dbReference>
<dbReference type="InterPro" id="IPR000014">
    <property type="entry name" value="PAS"/>
</dbReference>
<sequence length="582" mass="66208">MQKKLMSSYIFVILLTIGVVALFSWSRGNKYFENNIKKSSVIQADLIKEILVLEDGKGDIDFEEFAAKYSELSNYRITVIDTDGVVVGDSDEDFRIMENHAHREEIAKALKGETASSVRFSRTLGAYYLYTATPLDLDSFDGVLRISVPLIEVKQVAVEVIKYILFSIVLGALAALILAYFITRKLMKPIDELTNGAIEISNGNFDRRIFIRSKDQIGKLADSFNEMTMKLNENMSNLEDRKSELESVLSSMKNGIIAVDNNYNVFLYNEAFREILEIEERNFEGREVHEIVRNTAIFKLLENSIKNNQYEVDEINTYGKKDRIIKIYASPILSNSNKNKKLGTLLIIQDVTRVRKLQNIRSEFVSNVTHELRTPLTSIRGFVDTLKDGAIKDEEASERFLSIIDIEAERLSQLINDILSLSEIESMNNEKSLKDCNMKDIVGKVFDIFEQRIEEKDLELISEIPDSLSTFRCNSNRIKQLLINLIDNAINYTEEGYIKVSCSEDDDYMIMEVEDTGAGIEEENLPRLFERFYRIDKGRARKNGGTGLGLSIVKHIAELYNGSVSVESEVGEGTKFTVKLAK</sequence>
<evidence type="ECO:0000256" key="2">
    <source>
        <dbReference type="ARBA" id="ARBA00004141"/>
    </source>
</evidence>
<dbReference type="SMART" id="SM00091">
    <property type="entry name" value="PAS"/>
    <property type="match status" value="1"/>
</dbReference>
<dbReference type="AlphaFoldDB" id="A0A1M6I3Q4"/>
<proteinExistence type="predicted"/>
<dbReference type="OrthoDB" id="9813151at2"/>
<keyword evidence="21" id="KW-1185">Reference proteome</keyword>
<dbReference type="GO" id="GO:0007234">
    <property type="term" value="P:osmosensory signaling via phosphorelay pathway"/>
    <property type="evidence" value="ECO:0007669"/>
    <property type="project" value="TreeGrafter"/>
</dbReference>
<keyword evidence="15" id="KW-0175">Coiled coil</keyword>
<dbReference type="Pfam" id="PF00512">
    <property type="entry name" value="HisKA"/>
    <property type="match status" value="1"/>
</dbReference>
<evidence type="ECO:0000256" key="1">
    <source>
        <dbReference type="ARBA" id="ARBA00000085"/>
    </source>
</evidence>
<evidence type="ECO:0000256" key="5">
    <source>
        <dbReference type="ARBA" id="ARBA00022475"/>
    </source>
</evidence>
<dbReference type="CDD" id="cd00082">
    <property type="entry name" value="HisKA"/>
    <property type="match status" value="1"/>
</dbReference>
<dbReference type="EMBL" id="FQZL01000015">
    <property type="protein sequence ID" value="SHJ29035.1"/>
    <property type="molecule type" value="Genomic_DNA"/>
</dbReference>
<dbReference type="InterPro" id="IPR004358">
    <property type="entry name" value="Sig_transdc_His_kin-like_C"/>
</dbReference>
<evidence type="ECO:0000313" key="20">
    <source>
        <dbReference type="EMBL" id="SHJ29035.1"/>
    </source>
</evidence>
<dbReference type="GO" id="GO:0030295">
    <property type="term" value="F:protein kinase activator activity"/>
    <property type="evidence" value="ECO:0007669"/>
    <property type="project" value="TreeGrafter"/>
</dbReference>
<dbReference type="SUPFAM" id="SSF158472">
    <property type="entry name" value="HAMP domain-like"/>
    <property type="match status" value="1"/>
</dbReference>
<dbReference type="Pfam" id="PF13596">
    <property type="entry name" value="PAS_10"/>
    <property type="match status" value="1"/>
</dbReference>
<organism evidence="20 21">
    <name type="scientific">Dethiosulfatibacter aminovorans DSM 17477</name>
    <dbReference type="NCBI Taxonomy" id="1121476"/>
    <lineage>
        <taxon>Bacteria</taxon>
        <taxon>Bacillati</taxon>
        <taxon>Bacillota</taxon>
        <taxon>Tissierellia</taxon>
        <taxon>Dethiosulfatibacter</taxon>
    </lineage>
</organism>
<dbReference type="NCBIfam" id="NF046044">
    <property type="entry name" value="PnpS"/>
    <property type="match status" value="1"/>
</dbReference>
<dbReference type="InterPro" id="IPR003660">
    <property type="entry name" value="HAMP_dom"/>
</dbReference>
<dbReference type="Proteomes" id="UP000184052">
    <property type="component" value="Unassembled WGS sequence"/>
</dbReference>
<dbReference type="STRING" id="1121476.SAMN02745751_02204"/>